<evidence type="ECO:0000256" key="2">
    <source>
        <dbReference type="ARBA" id="ARBA00023163"/>
    </source>
</evidence>
<accession>A0ABX8DHE5</accession>
<organism evidence="4 5">
    <name type="scientific">Shewanella dokdonensis</name>
    <dbReference type="NCBI Taxonomy" id="712036"/>
    <lineage>
        <taxon>Bacteria</taxon>
        <taxon>Pseudomonadati</taxon>
        <taxon>Pseudomonadota</taxon>
        <taxon>Gammaproteobacteria</taxon>
        <taxon>Alteromonadales</taxon>
        <taxon>Shewanellaceae</taxon>
        <taxon>Shewanella</taxon>
    </lineage>
</organism>
<dbReference type="Pfam" id="PF25583">
    <property type="entry name" value="WCX"/>
    <property type="match status" value="1"/>
</dbReference>
<name>A0ABX8DHE5_9GAMM</name>
<dbReference type="EMBL" id="CP074572">
    <property type="protein sequence ID" value="QVK24118.1"/>
    <property type="molecule type" value="Genomic_DNA"/>
</dbReference>
<dbReference type="InterPro" id="IPR051534">
    <property type="entry name" value="CBASS_pafABC_assoc_protein"/>
</dbReference>
<dbReference type="PANTHER" id="PTHR34580">
    <property type="match status" value="1"/>
</dbReference>
<reference evidence="4 5" key="1">
    <citation type="journal article" date="2012" name="Int. J. Syst. Evol. Microbiol.">
        <title>Shewanella dokdonensis sp. nov., isolated from seawater.</title>
        <authorList>
            <person name="Sung H.R."/>
            <person name="Yoon J.H."/>
            <person name="Ghim S.Y."/>
        </authorList>
    </citation>
    <scope>NUCLEOTIDE SEQUENCE [LARGE SCALE GENOMIC DNA]</scope>
    <source>
        <strain evidence="4 5">DSM 23626</strain>
    </source>
</reference>
<proteinExistence type="predicted"/>
<dbReference type="PROSITE" id="PS52050">
    <property type="entry name" value="WYL"/>
    <property type="match status" value="1"/>
</dbReference>
<dbReference type="PANTHER" id="PTHR34580:SF3">
    <property type="entry name" value="PROTEIN PAFB"/>
    <property type="match status" value="1"/>
</dbReference>
<feature type="domain" description="HTH deoR-type" evidence="3">
    <location>
        <begin position="3"/>
        <end position="58"/>
    </location>
</feature>
<dbReference type="InterPro" id="IPR036388">
    <property type="entry name" value="WH-like_DNA-bd_sf"/>
</dbReference>
<dbReference type="Gene3D" id="1.10.10.10">
    <property type="entry name" value="Winged helix-like DNA-binding domain superfamily/Winged helix DNA-binding domain"/>
    <property type="match status" value="1"/>
</dbReference>
<dbReference type="InterPro" id="IPR057727">
    <property type="entry name" value="WCX_dom"/>
</dbReference>
<dbReference type="Pfam" id="PF08279">
    <property type="entry name" value="HTH_11"/>
    <property type="match status" value="1"/>
</dbReference>
<dbReference type="PIRSF" id="PIRSF016838">
    <property type="entry name" value="PafC"/>
    <property type="match status" value="1"/>
</dbReference>
<evidence type="ECO:0000313" key="4">
    <source>
        <dbReference type="EMBL" id="QVK24118.1"/>
    </source>
</evidence>
<dbReference type="InterPro" id="IPR013196">
    <property type="entry name" value="HTH_11"/>
</dbReference>
<dbReference type="PROSITE" id="PS51000">
    <property type="entry name" value="HTH_DEOR_2"/>
    <property type="match status" value="1"/>
</dbReference>
<keyword evidence="2" id="KW-0804">Transcription</keyword>
<dbReference type="InterPro" id="IPR036390">
    <property type="entry name" value="WH_DNA-bd_sf"/>
</dbReference>
<dbReference type="SUPFAM" id="SSF46785">
    <property type="entry name" value="Winged helix' DNA-binding domain"/>
    <property type="match status" value="1"/>
</dbReference>
<dbReference type="InterPro" id="IPR028349">
    <property type="entry name" value="PafC-like"/>
</dbReference>
<evidence type="ECO:0000256" key="1">
    <source>
        <dbReference type="ARBA" id="ARBA00023015"/>
    </source>
</evidence>
<sequence length="311" mass="35272">MNRVDRLLAMILYLQGRRYSSARQLAEHFSLSERTVYRDLAALGDAGVPVSMSAGRGYRLLADYHLPPVNFSPEEAGALLTGGLLLTHHSGKTTQRHLQSALAKIRAVSSGVNQPYLDMLPQTMVVTATNSGEEELSLLQQAIVQQQVLTFDYCRYLDTAYQHREVEAHGLVFYLQRWHLIAWCRTRQAFRDFRVDRMKALELTTTTFIARPSFSLERYIAKQMPSPTLQGEILLDNTLLDKAKREWWLGLRVITSSEQHSHLELHCHDWHSLAAWLLSLGTKVQILGPVALQQALLAQAAQALRHHQPSE</sequence>
<dbReference type="RefSeq" id="WP_213682731.1">
    <property type="nucleotide sequence ID" value="NZ_CP074572.1"/>
</dbReference>
<dbReference type="Pfam" id="PF13280">
    <property type="entry name" value="WYL"/>
    <property type="match status" value="1"/>
</dbReference>
<evidence type="ECO:0000313" key="5">
    <source>
        <dbReference type="Proteomes" id="UP000676428"/>
    </source>
</evidence>
<evidence type="ECO:0000259" key="3">
    <source>
        <dbReference type="PROSITE" id="PS51000"/>
    </source>
</evidence>
<dbReference type="InterPro" id="IPR026881">
    <property type="entry name" value="WYL_dom"/>
</dbReference>
<keyword evidence="1" id="KW-0805">Transcription regulation</keyword>
<dbReference type="InterPro" id="IPR001034">
    <property type="entry name" value="DeoR_HTH"/>
</dbReference>
<dbReference type="Proteomes" id="UP000676428">
    <property type="component" value="Chromosome"/>
</dbReference>
<keyword evidence="5" id="KW-1185">Reference proteome</keyword>
<protein>
    <submittedName>
        <fullName evidence="4">YafY family transcriptional regulator</fullName>
    </submittedName>
</protein>
<gene>
    <name evidence="4" type="ORF">KHX94_05865</name>
</gene>